<reference evidence="1" key="1">
    <citation type="submission" date="2020-11" db="EMBL/GenBank/DDBJ databases">
        <authorList>
            <consortium name="DOE Joint Genome Institute"/>
            <person name="Ahrendt S."/>
            <person name="Riley R."/>
            <person name="Andreopoulos W."/>
            <person name="Labutti K."/>
            <person name="Pangilinan J."/>
            <person name="Ruiz-Duenas F.J."/>
            <person name="Barrasa J.M."/>
            <person name="Sanchez-Garcia M."/>
            <person name="Camarero S."/>
            <person name="Miyauchi S."/>
            <person name="Serrano A."/>
            <person name="Linde D."/>
            <person name="Babiker R."/>
            <person name="Drula E."/>
            <person name="Ayuso-Fernandez I."/>
            <person name="Pacheco R."/>
            <person name="Padilla G."/>
            <person name="Ferreira P."/>
            <person name="Barriuso J."/>
            <person name="Kellner H."/>
            <person name="Castanera R."/>
            <person name="Alfaro M."/>
            <person name="Ramirez L."/>
            <person name="Pisabarro A.G."/>
            <person name="Kuo A."/>
            <person name="Tritt A."/>
            <person name="Lipzen A."/>
            <person name="He G."/>
            <person name="Yan M."/>
            <person name="Ng V."/>
            <person name="Cullen D."/>
            <person name="Martin F."/>
            <person name="Rosso M.-N."/>
            <person name="Henrissat B."/>
            <person name="Hibbett D."/>
            <person name="Martinez A.T."/>
            <person name="Grigoriev I.V."/>
        </authorList>
    </citation>
    <scope>NUCLEOTIDE SEQUENCE</scope>
    <source>
        <strain evidence="1">CIRM-BRFM 674</strain>
    </source>
</reference>
<dbReference type="AlphaFoldDB" id="A0A9P5YLR7"/>
<accession>A0A9P5YLR7</accession>
<protein>
    <submittedName>
        <fullName evidence="1">Uncharacterized protein</fullName>
    </submittedName>
</protein>
<dbReference type="OrthoDB" id="3256058at2759"/>
<proteinExistence type="predicted"/>
<gene>
    <name evidence="1" type="ORF">BDN70DRAFT_900770</name>
</gene>
<comment type="caution">
    <text evidence="1">The sequence shown here is derived from an EMBL/GenBank/DDBJ whole genome shotgun (WGS) entry which is preliminary data.</text>
</comment>
<keyword evidence="2" id="KW-1185">Reference proteome</keyword>
<evidence type="ECO:0000313" key="1">
    <source>
        <dbReference type="EMBL" id="KAF9472142.1"/>
    </source>
</evidence>
<organism evidence="1 2">
    <name type="scientific">Pholiota conissans</name>
    <dbReference type="NCBI Taxonomy" id="109636"/>
    <lineage>
        <taxon>Eukaryota</taxon>
        <taxon>Fungi</taxon>
        <taxon>Dikarya</taxon>
        <taxon>Basidiomycota</taxon>
        <taxon>Agaricomycotina</taxon>
        <taxon>Agaricomycetes</taxon>
        <taxon>Agaricomycetidae</taxon>
        <taxon>Agaricales</taxon>
        <taxon>Agaricineae</taxon>
        <taxon>Strophariaceae</taxon>
        <taxon>Pholiota</taxon>
    </lineage>
</organism>
<evidence type="ECO:0000313" key="2">
    <source>
        <dbReference type="Proteomes" id="UP000807469"/>
    </source>
</evidence>
<name>A0A9P5YLR7_9AGAR</name>
<sequence length="278" mass="31533">MMGFSVTSGTAAIPGRFIVVALGGIVVEEWDELWKWTQKQRIACASAIEVVESTTLNWRIVVVGQLSSNGSIGSGTVFTALSKPNFQVRLPFFSRLEQWKRRSKPIAKNSRGTQDHYPASFIPEWGFEKSTKEIAMWRRSQLKALPQLEDLLGGVNPNANAEEDCLFLPSDVSLDERKQFNMDTLTSIERDLREEQANVAITSLCNSIHHGMAAQDAKKEHARGVYHNTRATSNIRYMVLKRPNCLLNFYSHVQAKLMKLLDERMEKHTDSSDEFGRW</sequence>
<dbReference type="Proteomes" id="UP000807469">
    <property type="component" value="Unassembled WGS sequence"/>
</dbReference>
<dbReference type="EMBL" id="MU155573">
    <property type="protein sequence ID" value="KAF9472142.1"/>
    <property type="molecule type" value="Genomic_DNA"/>
</dbReference>